<keyword evidence="2" id="KW-1185">Reference proteome</keyword>
<accession>A0A8H7RSW8</accession>
<name>A0A8H7RSW8_9FUNG</name>
<gene>
    <name evidence="1" type="ORF">INT45_005144</name>
</gene>
<evidence type="ECO:0000313" key="1">
    <source>
        <dbReference type="EMBL" id="KAG2216115.1"/>
    </source>
</evidence>
<dbReference type="EMBL" id="JAEPRB010000454">
    <property type="protein sequence ID" value="KAG2216115.1"/>
    <property type="molecule type" value="Genomic_DNA"/>
</dbReference>
<proteinExistence type="predicted"/>
<dbReference type="AlphaFoldDB" id="A0A8H7RSW8"/>
<reference evidence="1 2" key="1">
    <citation type="submission" date="2020-12" db="EMBL/GenBank/DDBJ databases">
        <title>Metabolic potential, ecology and presence of endohyphal bacteria is reflected in genomic diversity of Mucoromycotina.</title>
        <authorList>
            <person name="Muszewska A."/>
            <person name="Okrasinska A."/>
            <person name="Steczkiewicz K."/>
            <person name="Drgas O."/>
            <person name="Orlowska M."/>
            <person name="Perlinska-Lenart U."/>
            <person name="Aleksandrzak-Piekarczyk T."/>
            <person name="Szatraj K."/>
            <person name="Zielenkiewicz U."/>
            <person name="Pilsyk S."/>
            <person name="Malc E."/>
            <person name="Mieczkowski P."/>
            <person name="Kruszewska J.S."/>
            <person name="Biernat P."/>
            <person name="Pawlowska J."/>
        </authorList>
    </citation>
    <scope>NUCLEOTIDE SEQUENCE [LARGE SCALE GENOMIC DNA]</scope>
    <source>
        <strain evidence="1 2">CBS 142.35</strain>
    </source>
</reference>
<organism evidence="1 2">
    <name type="scientific">Circinella minor</name>
    <dbReference type="NCBI Taxonomy" id="1195481"/>
    <lineage>
        <taxon>Eukaryota</taxon>
        <taxon>Fungi</taxon>
        <taxon>Fungi incertae sedis</taxon>
        <taxon>Mucoromycota</taxon>
        <taxon>Mucoromycotina</taxon>
        <taxon>Mucoromycetes</taxon>
        <taxon>Mucorales</taxon>
        <taxon>Lichtheimiaceae</taxon>
        <taxon>Circinella</taxon>
    </lineage>
</organism>
<dbReference type="Proteomes" id="UP000646827">
    <property type="component" value="Unassembled WGS sequence"/>
</dbReference>
<sequence>MQTVYETWFLNSRPDTTIYRVANATSSNPMWGVIVLEVLWIQYGGAIKYPVPDLKSPIIYYVIIVSSKYIVLCPFNDSHGLLIVVGY</sequence>
<comment type="caution">
    <text evidence="1">The sequence shown here is derived from an EMBL/GenBank/DDBJ whole genome shotgun (WGS) entry which is preliminary data.</text>
</comment>
<protein>
    <submittedName>
        <fullName evidence="1">Uncharacterized protein</fullName>
    </submittedName>
</protein>
<evidence type="ECO:0000313" key="2">
    <source>
        <dbReference type="Proteomes" id="UP000646827"/>
    </source>
</evidence>